<proteinExistence type="predicted"/>
<dbReference type="Proteomes" id="UP000747542">
    <property type="component" value="Unassembled WGS sequence"/>
</dbReference>
<dbReference type="EMBL" id="JAHLQT010026473">
    <property type="protein sequence ID" value="KAG7163395.1"/>
    <property type="molecule type" value="Genomic_DNA"/>
</dbReference>
<evidence type="ECO:0000256" key="6">
    <source>
        <dbReference type="ARBA" id="ARBA00022989"/>
    </source>
</evidence>
<evidence type="ECO:0000256" key="5">
    <source>
        <dbReference type="ARBA" id="ARBA00022882"/>
    </source>
</evidence>
<dbReference type="InterPro" id="IPR031846">
    <property type="entry name" value="Hvcn1"/>
</dbReference>
<evidence type="ECO:0000256" key="1">
    <source>
        <dbReference type="ARBA" id="ARBA00004651"/>
    </source>
</evidence>
<keyword evidence="6 11" id="KW-1133">Transmembrane helix</keyword>
<dbReference type="GO" id="GO:0034702">
    <property type="term" value="C:monoatomic ion channel complex"/>
    <property type="evidence" value="ECO:0007669"/>
    <property type="project" value="UniProtKB-KW"/>
</dbReference>
<keyword evidence="5" id="KW-0851">Voltage-gated channel</keyword>
<keyword evidence="8 11" id="KW-0472">Membrane</keyword>
<evidence type="ECO:0000313" key="13">
    <source>
        <dbReference type="EMBL" id="KAG7163395.1"/>
    </source>
</evidence>
<feature type="transmembrane region" description="Helical" evidence="11">
    <location>
        <begin position="90"/>
        <end position="114"/>
    </location>
</feature>
<name>A0A8J5JSM3_HOMAM</name>
<gene>
    <name evidence="13" type="primary">Hvcn1-L1</name>
    <name evidence="13" type="ORF">Hamer_G004534</name>
</gene>
<feature type="transmembrane region" description="Helical" evidence="11">
    <location>
        <begin position="59"/>
        <end position="78"/>
    </location>
</feature>
<evidence type="ECO:0000256" key="7">
    <source>
        <dbReference type="ARBA" id="ARBA00023065"/>
    </source>
</evidence>
<evidence type="ECO:0000256" key="11">
    <source>
        <dbReference type="SAM" id="Phobius"/>
    </source>
</evidence>
<reference evidence="13" key="1">
    <citation type="journal article" date="2021" name="Sci. Adv.">
        <title>The American lobster genome reveals insights on longevity, neural, and immune adaptations.</title>
        <authorList>
            <person name="Polinski J.M."/>
            <person name="Zimin A.V."/>
            <person name="Clark K.F."/>
            <person name="Kohn A.B."/>
            <person name="Sadowski N."/>
            <person name="Timp W."/>
            <person name="Ptitsyn A."/>
            <person name="Khanna P."/>
            <person name="Romanova D.Y."/>
            <person name="Williams P."/>
            <person name="Greenwood S.J."/>
            <person name="Moroz L.L."/>
            <person name="Walt D.R."/>
            <person name="Bodnar A.G."/>
        </authorList>
    </citation>
    <scope>NUCLEOTIDE SEQUENCE</scope>
    <source>
        <strain evidence="13">GMGI-L3</strain>
    </source>
</reference>
<protein>
    <submittedName>
        <fullName evidence="13">Voltage-gated hydrogen channel 1-like 1</fullName>
    </submittedName>
</protein>
<dbReference type="PANTHER" id="PTHR46480:SF1">
    <property type="entry name" value="VOLTAGE-GATED HYDROGEN CHANNEL 1"/>
    <property type="match status" value="1"/>
</dbReference>
<dbReference type="PANTHER" id="PTHR46480">
    <property type="entry name" value="F20B24.22"/>
    <property type="match status" value="1"/>
</dbReference>
<evidence type="ECO:0000256" key="9">
    <source>
        <dbReference type="ARBA" id="ARBA00023303"/>
    </source>
</evidence>
<evidence type="ECO:0000256" key="3">
    <source>
        <dbReference type="ARBA" id="ARBA00022475"/>
    </source>
</evidence>
<keyword evidence="7" id="KW-0406">Ion transport</keyword>
<accession>A0A8J5JSM3</accession>
<evidence type="ECO:0000313" key="14">
    <source>
        <dbReference type="Proteomes" id="UP000747542"/>
    </source>
</evidence>
<keyword evidence="2" id="KW-0813">Transport</keyword>
<keyword evidence="3" id="KW-1003">Cell membrane</keyword>
<evidence type="ECO:0000256" key="10">
    <source>
        <dbReference type="SAM" id="MobiDB-lite"/>
    </source>
</evidence>
<evidence type="ECO:0000259" key="12">
    <source>
        <dbReference type="Pfam" id="PF00520"/>
    </source>
</evidence>
<dbReference type="GO" id="GO:0005886">
    <property type="term" value="C:plasma membrane"/>
    <property type="evidence" value="ECO:0007669"/>
    <property type="project" value="UniProtKB-SubCell"/>
</dbReference>
<feature type="domain" description="Ion transport" evidence="12">
    <location>
        <begin position="58"/>
        <end position="166"/>
    </location>
</feature>
<dbReference type="AlphaFoldDB" id="A0A8J5JSM3"/>
<comment type="caution">
    <text evidence="13">The sequence shown here is derived from an EMBL/GenBank/DDBJ whole genome shotgun (WGS) entry which is preliminary data.</text>
</comment>
<keyword evidence="4 11" id="KW-0812">Transmembrane</keyword>
<dbReference type="InterPro" id="IPR005821">
    <property type="entry name" value="Ion_trans_dom"/>
</dbReference>
<comment type="subcellular location">
    <subcellularLocation>
        <location evidence="1">Cell membrane</location>
        <topology evidence="1">Multi-pass membrane protein</topology>
    </subcellularLocation>
</comment>
<evidence type="ECO:0000256" key="8">
    <source>
        <dbReference type="ARBA" id="ARBA00023136"/>
    </source>
</evidence>
<evidence type="ECO:0000256" key="4">
    <source>
        <dbReference type="ARBA" id="ARBA00022692"/>
    </source>
</evidence>
<keyword evidence="14" id="KW-1185">Reference proteome</keyword>
<dbReference type="Pfam" id="PF00520">
    <property type="entry name" value="Ion_trans"/>
    <property type="match status" value="1"/>
</dbReference>
<keyword evidence="9" id="KW-0407">Ion channel</keyword>
<evidence type="ECO:0000256" key="2">
    <source>
        <dbReference type="ARBA" id="ARBA00022448"/>
    </source>
</evidence>
<feature type="compositionally biased region" description="Polar residues" evidence="10">
    <location>
        <begin position="24"/>
        <end position="37"/>
    </location>
</feature>
<organism evidence="13 14">
    <name type="scientific">Homarus americanus</name>
    <name type="common">American lobster</name>
    <dbReference type="NCBI Taxonomy" id="6706"/>
    <lineage>
        <taxon>Eukaryota</taxon>
        <taxon>Metazoa</taxon>
        <taxon>Ecdysozoa</taxon>
        <taxon>Arthropoda</taxon>
        <taxon>Crustacea</taxon>
        <taxon>Multicrustacea</taxon>
        <taxon>Malacostraca</taxon>
        <taxon>Eumalacostraca</taxon>
        <taxon>Eucarida</taxon>
        <taxon>Decapoda</taxon>
        <taxon>Pleocyemata</taxon>
        <taxon>Astacidea</taxon>
        <taxon>Nephropoidea</taxon>
        <taxon>Nephropidae</taxon>
        <taxon>Homarus</taxon>
    </lineage>
</organism>
<dbReference type="OrthoDB" id="427456at2759"/>
<sequence length="246" mass="27947">MERNKSDLDYEGGTEGDSPPGLQDTHSLDSTSSDGVALRSRTSVRQQLQHFLRSTRCQVLVVALVVVDTMLVITELLLDLEMNGTPSSVPFILHTLSLSVLALFIVEIGLKIYAYQFDFFTHKGDVFDAIVVIVALCLDGVYLHSHDAHTGVGLIIVLRLWRVVRIQNAMVLQVQRAGEKRLLEEQQNRYMAEQEVSKYRTYSYAQDVYIKTLQDLLRRNGISYQEECRNLPDINRFKVVAEVNTQ</sequence>
<feature type="region of interest" description="Disordered" evidence="10">
    <location>
        <begin position="1"/>
        <end position="37"/>
    </location>
</feature>
<dbReference type="GO" id="GO:0030171">
    <property type="term" value="F:voltage-gated proton channel activity"/>
    <property type="evidence" value="ECO:0007669"/>
    <property type="project" value="InterPro"/>
</dbReference>